<dbReference type="Proteomes" id="UP000298594">
    <property type="component" value="Chromosome"/>
</dbReference>
<dbReference type="RefSeq" id="WP_158359727.1">
    <property type="nucleotide sequence ID" value="NZ_CP034879.1"/>
</dbReference>
<dbReference type="PANTHER" id="PTHR22777:SF27">
    <property type="entry name" value="MAGNESIUM AND COBALT EFFLUX PROTEIN CORC"/>
    <property type="match status" value="1"/>
</dbReference>
<comment type="function">
    <text evidence="7">Plays a role in the transport of magnesium and cobalt ions.</text>
</comment>
<evidence type="ECO:0000256" key="8">
    <source>
        <dbReference type="ARBA" id="ARBA00040729"/>
    </source>
</evidence>
<dbReference type="InterPro" id="IPR036318">
    <property type="entry name" value="FAD-bd_PCMH-like_sf"/>
</dbReference>
<evidence type="ECO:0000313" key="11">
    <source>
        <dbReference type="EMBL" id="QCI20573.1"/>
    </source>
</evidence>
<dbReference type="InterPro" id="IPR046342">
    <property type="entry name" value="CBS_dom_sf"/>
</dbReference>
<reference evidence="11 12" key="1">
    <citation type="submission" date="2018-12" db="EMBL/GenBank/DDBJ databases">
        <authorList>
            <person name="Chong R.A."/>
        </authorList>
    </citation>
    <scope>NUCLEOTIDE SEQUENCE [LARGE SCALE GENOMIC DNA]</scope>
    <source>
        <strain evidence="11 12">Bca</strain>
    </source>
</reference>
<evidence type="ECO:0000256" key="7">
    <source>
        <dbReference type="ARBA" id="ARBA00037273"/>
    </source>
</evidence>
<feature type="domain" description="CBS" evidence="10">
    <location>
        <begin position="72"/>
        <end position="131"/>
    </location>
</feature>
<name>A0A4D6XUY5_9GAMM</name>
<comment type="similarity">
    <text evidence="1">Belongs to the UPF0053 family.</text>
</comment>
<protein>
    <recommendedName>
        <fullName evidence="8">Magnesium and cobalt efflux protein CorC</fullName>
    </recommendedName>
</protein>
<reference evidence="11 12" key="2">
    <citation type="submission" date="2019-05" db="EMBL/GenBank/DDBJ databases">
        <title>Genome evolution of the obligate endosymbiont Buchnera aphidicola.</title>
        <authorList>
            <person name="Moran N.A."/>
        </authorList>
    </citation>
    <scope>NUCLEOTIDE SEQUENCE [LARGE SCALE GENOMIC DNA]</scope>
    <source>
        <strain evidence="11 12">Bca</strain>
    </source>
</reference>
<dbReference type="InterPro" id="IPR054115">
    <property type="entry name" value="CorC_N"/>
</dbReference>
<evidence type="ECO:0000256" key="3">
    <source>
        <dbReference type="ARBA" id="ARBA00022737"/>
    </source>
</evidence>
<dbReference type="PANTHER" id="PTHR22777">
    <property type="entry name" value="HEMOLYSIN-RELATED"/>
    <property type="match status" value="1"/>
</dbReference>
<dbReference type="OrthoDB" id="9797674at2"/>
<dbReference type="Pfam" id="PF03471">
    <property type="entry name" value="CorC_HlyC"/>
    <property type="match status" value="1"/>
</dbReference>
<evidence type="ECO:0000313" key="12">
    <source>
        <dbReference type="Proteomes" id="UP000298594"/>
    </source>
</evidence>
<keyword evidence="6" id="KW-0170">Cobalt</keyword>
<proteinExistence type="inferred from homology"/>
<dbReference type="InterPro" id="IPR016169">
    <property type="entry name" value="FAD-bd_PCMH_sub2"/>
</dbReference>
<dbReference type="AlphaFoldDB" id="A0A4D6XUY5"/>
<dbReference type="Gene3D" id="3.90.1280.20">
    <property type="match status" value="2"/>
</dbReference>
<evidence type="ECO:0000256" key="2">
    <source>
        <dbReference type="ARBA" id="ARBA00022448"/>
    </source>
</evidence>
<dbReference type="SUPFAM" id="SSF56176">
    <property type="entry name" value="FAD-binding/transporter-associated domain-like"/>
    <property type="match status" value="1"/>
</dbReference>
<dbReference type="CDD" id="cd04590">
    <property type="entry name" value="CBS_pair_CorC_HlyC_assoc"/>
    <property type="match status" value="1"/>
</dbReference>
<keyword evidence="2" id="KW-0813">Transport</keyword>
<sequence>MSDNHSQNCDKINRKGFFSILLNQIFHDEPKNREELLVLIRDSEQNELIDQDTCDMLEGVIHIAKKRIKEIMIPRTQMITLKLNYNLNKCLDIIIESAHSRFPVMSSDKNYVEGFLIAKDLLPFMRNSTGIFCIKNILRSAVVVPESKHVDRMLKEFRSKRNHMAIVIDEFGAVSGLVTIEDILELIVGEIQDEYDDEEKINIRKLQKSTFSVRALTEIKEFNETFSTNFKDDEVDTIGGLVMKEFGHLPSRGESININDYSFKISIANSSKVIQIHVTVPDNKIPILKEK</sequence>
<keyword evidence="3" id="KW-0677">Repeat</keyword>
<gene>
    <name evidence="11" type="primary">corC</name>
    <name evidence="11" type="ORF">D9V67_02275</name>
</gene>
<dbReference type="EMBL" id="CP034879">
    <property type="protein sequence ID" value="QCI20573.1"/>
    <property type="molecule type" value="Genomic_DNA"/>
</dbReference>
<keyword evidence="4" id="KW-0460">Magnesium</keyword>
<dbReference type="PROSITE" id="PS51371">
    <property type="entry name" value="CBS"/>
    <property type="match status" value="2"/>
</dbReference>
<evidence type="ECO:0000256" key="4">
    <source>
        <dbReference type="ARBA" id="ARBA00022842"/>
    </source>
</evidence>
<evidence type="ECO:0000256" key="6">
    <source>
        <dbReference type="ARBA" id="ARBA00023285"/>
    </source>
</evidence>
<dbReference type="Pfam" id="PF21917">
    <property type="entry name" value="NMB0537_N"/>
    <property type="match status" value="1"/>
</dbReference>
<accession>A0A4D6XUY5</accession>
<dbReference type="InterPro" id="IPR000644">
    <property type="entry name" value="CBS_dom"/>
</dbReference>
<evidence type="ECO:0000259" key="10">
    <source>
        <dbReference type="PROSITE" id="PS51371"/>
    </source>
</evidence>
<organism evidence="11 12">
    <name type="scientific">Buchnera aphidicola</name>
    <name type="common">Brachycaudus cardui</name>
    <dbReference type="NCBI Taxonomy" id="557993"/>
    <lineage>
        <taxon>Bacteria</taxon>
        <taxon>Pseudomonadati</taxon>
        <taxon>Pseudomonadota</taxon>
        <taxon>Gammaproteobacteria</taxon>
        <taxon>Enterobacterales</taxon>
        <taxon>Erwiniaceae</taxon>
        <taxon>Buchnera</taxon>
    </lineage>
</organism>
<dbReference type="FunFam" id="3.10.580.10:FF:000002">
    <property type="entry name" value="Magnesium/cobalt efflux protein CorC"/>
    <property type="match status" value="1"/>
</dbReference>
<dbReference type="Gene3D" id="3.30.465.10">
    <property type="match status" value="1"/>
</dbReference>
<keyword evidence="5 9" id="KW-0129">CBS domain</keyword>
<dbReference type="SMART" id="SM01091">
    <property type="entry name" value="CorC_HlyC"/>
    <property type="match status" value="1"/>
</dbReference>
<dbReference type="InterPro" id="IPR044751">
    <property type="entry name" value="Ion_transp-like_CBS"/>
</dbReference>
<dbReference type="GO" id="GO:0005886">
    <property type="term" value="C:plasma membrane"/>
    <property type="evidence" value="ECO:0007669"/>
    <property type="project" value="TreeGrafter"/>
</dbReference>
<dbReference type="NCBIfam" id="NF011675">
    <property type="entry name" value="PRK15094.1"/>
    <property type="match status" value="1"/>
</dbReference>
<dbReference type="Pfam" id="PF00571">
    <property type="entry name" value="CBS"/>
    <property type="match status" value="2"/>
</dbReference>
<feature type="domain" description="CBS" evidence="10">
    <location>
        <begin position="137"/>
        <end position="194"/>
    </location>
</feature>
<dbReference type="SUPFAM" id="SSF54631">
    <property type="entry name" value="CBS-domain pair"/>
    <property type="match status" value="1"/>
</dbReference>
<evidence type="ECO:0000256" key="1">
    <source>
        <dbReference type="ARBA" id="ARBA00006337"/>
    </source>
</evidence>
<dbReference type="GO" id="GO:0050660">
    <property type="term" value="F:flavin adenine dinucleotide binding"/>
    <property type="evidence" value="ECO:0007669"/>
    <property type="project" value="InterPro"/>
</dbReference>
<evidence type="ECO:0000256" key="9">
    <source>
        <dbReference type="PROSITE-ProRule" id="PRU00703"/>
    </source>
</evidence>
<dbReference type="InterPro" id="IPR005170">
    <property type="entry name" value="Transptr-assoc_dom"/>
</dbReference>
<evidence type="ECO:0000256" key="5">
    <source>
        <dbReference type="ARBA" id="ARBA00023122"/>
    </source>
</evidence>